<feature type="transmembrane region" description="Helical" evidence="1">
    <location>
        <begin position="120"/>
        <end position="142"/>
    </location>
</feature>
<sequence>MTVPPEDAARDLADTRALQARALPAEPSFPAWFTTGVALFATGVAFLTEPGTPALLTGIGVAALAAALAAMVFLVARAGRLRLHRDLIKPAPMAGFTGWVLACAGLALAVALHLHTREVAYAGTYGCLAMTAFIAVTSPFLARWMSRRIAGAIRAA</sequence>
<feature type="transmembrane region" description="Helical" evidence="1">
    <location>
        <begin position="29"/>
        <end position="48"/>
    </location>
</feature>
<dbReference type="Proteomes" id="UP000578449">
    <property type="component" value="Unassembled WGS sequence"/>
</dbReference>
<keyword evidence="1" id="KW-0812">Transmembrane</keyword>
<dbReference type="RefSeq" id="WP_185051487.1">
    <property type="nucleotide sequence ID" value="NZ_BAABIX010000007.1"/>
</dbReference>
<comment type="caution">
    <text evidence="2">The sequence shown here is derived from an EMBL/GenBank/DDBJ whole genome shotgun (WGS) entry which is preliminary data.</text>
</comment>
<evidence type="ECO:0000256" key="1">
    <source>
        <dbReference type="SAM" id="Phobius"/>
    </source>
</evidence>
<organism evidence="2 3">
    <name type="scientific">Thermocatellispora tengchongensis</name>
    <dbReference type="NCBI Taxonomy" id="1073253"/>
    <lineage>
        <taxon>Bacteria</taxon>
        <taxon>Bacillati</taxon>
        <taxon>Actinomycetota</taxon>
        <taxon>Actinomycetes</taxon>
        <taxon>Streptosporangiales</taxon>
        <taxon>Streptosporangiaceae</taxon>
        <taxon>Thermocatellispora</taxon>
    </lineage>
</organism>
<dbReference type="EMBL" id="JACHGN010000008">
    <property type="protein sequence ID" value="MBB5134609.1"/>
    <property type="molecule type" value="Genomic_DNA"/>
</dbReference>
<feature type="transmembrane region" description="Helical" evidence="1">
    <location>
        <begin position="54"/>
        <end position="76"/>
    </location>
</feature>
<feature type="transmembrane region" description="Helical" evidence="1">
    <location>
        <begin position="96"/>
        <end position="114"/>
    </location>
</feature>
<evidence type="ECO:0000313" key="2">
    <source>
        <dbReference type="EMBL" id="MBB5134609.1"/>
    </source>
</evidence>
<gene>
    <name evidence="2" type="ORF">HNP84_004341</name>
</gene>
<name>A0A840P6I5_9ACTN</name>
<accession>A0A840P6I5</accession>
<dbReference type="AlphaFoldDB" id="A0A840P6I5"/>
<proteinExistence type="predicted"/>
<keyword evidence="1" id="KW-0472">Membrane</keyword>
<reference evidence="2 3" key="1">
    <citation type="submission" date="2020-08" db="EMBL/GenBank/DDBJ databases">
        <title>Genomic Encyclopedia of Type Strains, Phase IV (KMG-IV): sequencing the most valuable type-strain genomes for metagenomic binning, comparative biology and taxonomic classification.</title>
        <authorList>
            <person name="Goeker M."/>
        </authorList>
    </citation>
    <scope>NUCLEOTIDE SEQUENCE [LARGE SCALE GENOMIC DNA]</scope>
    <source>
        <strain evidence="2 3">DSM 45615</strain>
    </source>
</reference>
<evidence type="ECO:0000313" key="3">
    <source>
        <dbReference type="Proteomes" id="UP000578449"/>
    </source>
</evidence>
<keyword evidence="1" id="KW-1133">Transmembrane helix</keyword>
<keyword evidence="3" id="KW-1185">Reference proteome</keyword>
<protein>
    <submittedName>
        <fullName evidence="2">Uncharacterized protein</fullName>
    </submittedName>
</protein>